<dbReference type="EMBL" id="MT630996">
    <property type="protein sequence ID" value="QNO44673.1"/>
    <property type="molecule type" value="Genomic_DNA"/>
</dbReference>
<sequence length="113" mass="12202">MDMAPFDPGHLPDCLKIVLHSCRGFFGLSKLKPRGVGGRVSLRWWRVFFGIIGRGLSGWMLGGSARTAGIGCIVGEYVRGSEDLMRTPPPPGSAHTPVSAGSYPQFPETPFRS</sequence>
<protein>
    <submittedName>
        <fullName evidence="2">Uncharacterized protein</fullName>
    </submittedName>
</protein>
<feature type="region of interest" description="Disordered" evidence="1">
    <location>
        <begin position="83"/>
        <end position="113"/>
    </location>
</feature>
<reference evidence="2" key="1">
    <citation type="submission" date="2020-06" db="EMBL/GenBank/DDBJ databases">
        <title>Unique genomic features of the anaerobic methanotrophic archaea.</title>
        <authorList>
            <person name="Chadwick G.L."/>
            <person name="Skennerton C.T."/>
            <person name="Laso-Perez R."/>
            <person name="Leu A.O."/>
            <person name="Speth D.R."/>
            <person name="Yu H."/>
            <person name="Morgan-Lang C."/>
            <person name="Hatzenpichler R."/>
            <person name="Goudeau D."/>
            <person name="Malmstrom R."/>
            <person name="Brazelton W.J."/>
            <person name="Woyke T."/>
            <person name="Hallam S.J."/>
            <person name="Tyson G.W."/>
            <person name="Wegener G."/>
            <person name="Boetius A."/>
            <person name="Orphan V."/>
        </authorList>
    </citation>
    <scope>NUCLEOTIDE SEQUENCE</scope>
</reference>
<evidence type="ECO:0000256" key="1">
    <source>
        <dbReference type="SAM" id="MobiDB-lite"/>
    </source>
</evidence>
<evidence type="ECO:0000313" key="3">
    <source>
        <dbReference type="EMBL" id="QNO44673.1"/>
    </source>
</evidence>
<accession>A0A7G9Y6E9</accession>
<name>A0A7G9Y6E9_9EURY</name>
<dbReference type="EMBL" id="MT630846">
    <property type="protein sequence ID" value="QNO43583.1"/>
    <property type="molecule type" value="Genomic_DNA"/>
</dbReference>
<evidence type="ECO:0000313" key="2">
    <source>
        <dbReference type="EMBL" id="QNO43583.1"/>
    </source>
</evidence>
<dbReference type="AlphaFoldDB" id="A0A7G9Y6E9"/>
<proteinExistence type="predicted"/>
<gene>
    <name evidence="3" type="ORF">FAIAHACK_00010</name>
    <name evidence="2" type="ORF">MNENOFAE_00002</name>
</gene>
<organism evidence="2">
    <name type="scientific">Candidatus Methanogaster sp. ANME-2c ERB4</name>
    <dbReference type="NCBI Taxonomy" id="2759911"/>
    <lineage>
        <taxon>Archaea</taxon>
        <taxon>Methanobacteriati</taxon>
        <taxon>Methanobacteriota</taxon>
        <taxon>Stenosarchaea group</taxon>
        <taxon>Methanomicrobia</taxon>
        <taxon>Methanosarcinales</taxon>
        <taxon>ANME-2 cluster</taxon>
        <taxon>Candidatus Methanogasteraceae</taxon>
        <taxon>Candidatus Methanogaster</taxon>
    </lineage>
</organism>